<dbReference type="EMBL" id="KQ241814">
    <property type="protein sequence ID" value="KNC83714.1"/>
    <property type="molecule type" value="Genomic_DNA"/>
</dbReference>
<reference evidence="2 3" key="1">
    <citation type="submission" date="2011-02" db="EMBL/GenBank/DDBJ databases">
        <title>The Genome Sequence of Sphaeroforma arctica JP610.</title>
        <authorList>
            <consortium name="The Broad Institute Genome Sequencing Platform"/>
            <person name="Russ C."/>
            <person name="Cuomo C."/>
            <person name="Young S.K."/>
            <person name="Zeng Q."/>
            <person name="Gargeya S."/>
            <person name="Alvarado L."/>
            <person name="Berlin A."/>
            <person name="Chapman S.B."/>
            <person name="Chen Z."/>
            <person name="Freedman E."/>
            <person name="Gellesch M."/>
            <person name="Goldberg J."/>
            <person name="Griggs A."/>
            <person name="Gujja S."/>
            <person name="Heilman E."/>
            <person name="Heiman D."/>
            <person name="Howarth C."/>
            <person name="Mehta T."/>
            <person name="Neiman D."/>
            <person name="Pearson M."/>
            <person name="Roberts A."/>
            <person name="Saif S."/>
            <person name="Shea T."/>
            <person name="Shenoy N."/>
            <person name="Sisk P."/>
            <person name="Stolte C."/>
            <person name="Sykes S."/>
            <person name="White J."/>
            <person name="Yandava C."/>
            <person name="Burger G."/>
            <person name="Gray M.W."/>
            <person name="Holland P.W.H."/>
            <person name="King N."/>
            <person name="Lang F.B.F."/>
            <person name="Roger A.J."/>
            <person name="Ruiz-Trillo I."/>
            <person name="Haas B."/>
            <person name="Nusbaum C."/>
            <person name="Birren B."/>
        </authorList>
    </citation>
    <scope>NUCLEOTIDE SEQUENCE [LARGE SCALE GENOMIC DNA]</scope>
    <source>
        <strain evidence="2 3">JP610</strain>
    </source>
</reference>
<sequence>MDEEKHPIDDVYQMTMEFEGDHQLHRSDNAASGIIAINTNANTKSDQPSKLYTNNGDPGKDNTAGQRERRNIICPLCNEKGRGIHGCPSSICRKCGSNNHKGNKCPVDRSTLHCSKCNKAGQTDAAFLQK</sequence>
<evidence type="ECO:0000313" key="2">
    <source>
        <dbReference type="EMBL" id="KNC83714.1"/>
    </source>
</evidence>
<proteinExistence type="predicted"/>
<accession>A0A0L0G4B2</accession>
<evidence type="ECO:0000313" key="3">
    <source>
        <dbReference type="Proteomes" id="UP000054560"/>
    </source>
</evidence>
<evidence type="ECO:0000256" key="1">
    <source>
        <dbReference type="SAM" id="MobiDB-lite"/>
    </source>
</evidence>
<dbReference type="Proteomes" id="UP000054560">
    <property type="component" value="Unassembled WGS sequence"/>
</dbReference>
<keyword evidence="3" id="KW-1185">Reference proteome</keyword>
<name>A0A0L0G4B2_9EUKA</name>
<gene>
    <name evidence="2" type="ORF">SARC_04044</name>
</gene>
<dbReference type="GeneID" id="25904548"/>
<feature type="compositionally biased region" description="Polar residues" evidence="1">
    <location>
        <begin position="39"/>
        <end position="56"/>
    </location>
</feature>
<organism evidence="2 3">
    <name type="scientific">Sphaeroforma arctica JP610</name>
    <dbReference type="NCBI Taxonomy" id="667725"/>
    <lineage>
        <taxon>Eukaryota</taxon>
        <taxon>Ichthyosporea</taxon>
        <taxon>Ichthyophonida</taxon>
        <taxon>Sphaeroforma</taxon>
    </lineage>
</organism>
<dbReference type="RefSeq" id="XP_014157616.1">
    <property type="nucleotide sequence ID" value="XM_014302141.1"/>
</dbReference>
<dbReference type="AlphaFoldDB" id="A0A0L0G4B2"/>
<protein>
    <recommendedName>
        <fullName evidence="4">CCHC-type domain-containing protein</fullName>
    </recommendedName>
</protein>
<evidence type="ECO:0008006" key="4">
    <source>
        <dbReference type="Google" id="ProtNLM"/>
    </source>
</evidence>
<feature type="region of interest" description="Disordered" evidence="1">
    <location>
        <begin position="39"/>
        <end position="65"/>
    </location>
</feature>